<dbReference type="InterPro" id="IPR032872">
    <property type="entry name" value="WAK_assoc_C"/>
</dbReference>
<feature type="domain" description="Wall-associated receptor kinase C-terminal" evidence="12">
    <location>
        <begin position="182"/>
        <end position="254"/>
    </location>
</feature>
<comment type="caution">
    <text evidence="13">The sequence shown here is derived from an EMBL/GenBank/DDBJ whole genome shotgun (WGS) entry which is preliminary data.</text>
</comment>
<evidence type="ECO:0000256" key="3">
    <source>
        <dbReference type="ARBA" id="ARBA00022692"/>
    </source>
</evidence>
<evidence type="ECO:0000256" key="8">
    <source>
        <dbReference type="ARBA" id="ARBA00047899"/>
    </source>
</evidence>
<gene>
    <name evidence="13" type="ORF">JRO89_XS13G0018500</name>
</gene>
<proteinExistence type="predicted"/>
<evidence type="ECO:0000256" key="7">
    <source>
        <dbReference type="ARBA" id="ARBA00023180"/>
    </source>
</evidence>
<keyword evidence="14" id="KW-1185">Reference proteome</keyword>
<evidence type="ECO:0000256" key="9">
    <source>
        <dbReference type="ARBA" id="ARBA00048679"/>
    </source>
</evidence>
<feature type="transmembrane region" description="Helical" evidence="10">
    <location>
        <begin position="12"/>
        <end position="32"/>
    </location>
</feature>
<evidence type="ECO:0000256" key="4">
    <source>
        <dbReference type="ARBA" id="ARBA00022729"/>
    </source>
</evidence>
<feature type="domain" description="Wall-associated receptor kinase galacturonan-binding" evidence="11">
    <location>
        <begin position="46"/>
        <end position="111"/>
    </location>
</feature>
<sequence length="276" mass="31534">MTCKRSKTLIVFPWLIQHSIITFFCILITLPASSCDDNLLQPHTACTQPYVCGSTSWGIWYPFWGDARPAFCGREGFKLKCQNNQYSLMESGTQNFRVSTINSAYATMNMARHDLWHGYCPGILQETNFDENLIKYMQNVVFLHLFYDCSDDISLEGRPNSINCTEGTGFYTSPLYGLQLPNLTNTCKKRIQVPVLSTALQDHIQNRSDFQQTLNKGFDVEFKEVKKPCIQCFYSRGICASDTSNSKFVCFCRGQPRTLTCDSSDGTHVPLFLYYY</sequence>
<keyword evidence="3 10" id="KW-0812">Transmembrane</keyword>
<keyword evidence="4" id="KW-0732">Signal</keyword>
<keyword evidence="6 10" id="KW-0472">Membrane</keyword>
<dbReference type="Proteomes" id="UP000827721">
    <property type="component" value="Unassembled WGS sequence"/>
</dbReference>
<organism evidence="13 14">
    <name type="scientific">Xanthoceras sorbifolium</name>
    <dbReference type="NCBI Taxonomy" id="99658"/>
    <lineage>
        <taxon>Eukaryota</taxon>
        <taxon>Viridiplantae</taxon>
        <taxon>Streptophyta</taxon>
        <taxon>Embryophyta</taxon>
        <taxon>Tracheophyta</taxon>
        <taxon>Spermatophyta</taxon>
        <taxon>Magnoliopsida</taxon>
        <taxon>eudicotyledons</taxon>
        <taxon>Gunneridae</taxon>
        <taxon>Pentapetalae</taxon>
        <taxon>rosids</taxon>
        <taxon>malvids</taxon>
        <taxon>Sapindales</taxon>
        <taxon>Sapindaceae</taxon>
        <taxon>Xanthoceroideae</taxon>
        <taxon>Xanthoceras</taxon>
    </lineage>
</organism>
<evidence type="ECO:0000256" key="10">
    <source>
        <dbReference type="SAM" id="Phobius"/>
    </source>
</evidence>
<evidence type="ECO:0000256" key="2">
    <source>
        <dbReference type="ARBA" id="ARBA00012513"/>
    </source>
</evidence>
<dbReference type="PANTHER" id="PTHR33138:SF85">
    <property type="entry name" value="LEAF RUST 10 DISEASE-RESISTANCE LOCUS RECEPTOR-LIKE PROTEIN KINASE-LIKE 2.7 ISOFORM X1"/>
    <property type="match status" value="1"/>
</dbReference>
<evidence type="ECO:0000256" key="5">
    <source>
        <dbReference type="ARBA" id="ARBA00022989"/>
    </source>
</evidence>
<comment type="catalytic activity">
    <reaction evidence="8">
        <text>L-threonyl-[protein] + ATP = O-phospho-L-threonyl-[protein] + ADP + H(+)</text>
        <dbReference type="Rhea" id="RHEA:46608"/>
        <dbReference type="Rhea" id="RHEA-COMP:11060"/>
        <dbReference type="Rhea" id="RHEA-COMP:11605"/>
        <dbReference type="ChEBI" id="CHEBI:15378"/>
        <dbReference type="ChEBI" id="CHEBI:30013"/>
        <dbReference type="ChEBI" id="CHEBI:30616"/>
        <dbReference type="ChEBI" id="CHEBI:61977"/>
        <dbReference type="ChEBI" id="CHEBI:456216"/>
        <dbReference type="EC" id="2.7.11.1"/>
    </reaction>
</comment>
<dbReference type="EMBL" id="JAFEMO010000013">
    <property type="protein sequence ID" value="KAH7549352.1"/>
    <property type="molecule type" value="Genomic_DNA"/>
</dbReference>
<reference evidence="13 14" key="1">
    <citation type="submission" date="2021-02" db="EMBL/GenBank/DDBJ databases">
        <title>Plant Genome Project.</title>
        <authorList>
            <person name="Zhang R.-G."/>
        </authorList>
    </citation>
    <scope>NUCLEOTIDE SEQUENCE [LARGE SCALE GENOMIC DNA]</scope>
    <source>
        <tissue evidence="13">Leaves</tissue>
    </source>
</reference>
<evidence type="ECO:0000313" key="14">
    <source>
        <dbReference type="Proteomes" id="UP000827721"/>
    </source>
</evidence>
<dbReference type="Pfam" id="PF14380">
    <property type="entry name" value="WAK_assoc"/>
    <property type="match status" value="1"/>
</dbReference>
<accession>A0ABQ8H604</accession>
<comment type="catalytic activity">
    <reaction evidence="9">
        <text>L-seryl-[protein] + ATP = O-phospho-L-seryl-[protein] + ADP + H(+)</text>
        <dbReference type="Rhea" id="RHEA:17989"/>
        <dbReference type="Rhea" id="RHEA-COMP:9863"/>
        <dbReference type="Rhea" id="RHEA-COMP:11604"/>
        <dbReference type="ChEBI" id="CHEBI:15378"/>
        <dbReference type="ChEBI" id="CHEBI:29999"/>
        <dbReference type="ChEBI" id="CHEBI:30616"/>
        <dbReference type="ChEBI" id="CHEBI:83421"/>
        <dbReference type="ChEBI" id="CHEBI:456216"/>
        <dbReference type="EC" id="2.7.11.1"/>
    </reaction>
</comment>
<evidence type="ECO:0000259" key="11">
    <source>
        <dbReference type="Pfam" id="PF13947"/>
    </source>
</evidence>
<keyword evidence="7" id="KW-0325">Glycoprotein</keyword>
<name>A0ABQ8H604_9ROSI</name>
<keyword evidence="5 10" id="KW-1133">Transmembrane helix</keyword>
<evidence type="ECO:0000259" key="12">
    <source>
        <dbReference type="Pfam" id="PF14380"/>
    </source>
</evidence>
<dbReference type="InterPro" id="IPR025287">
    <property type="entry name" value="WAK_GUB"/>
</dbReference>
<evidence type="ECO:0000256" key="1">
    <source>
        <dbReference type="ARBA" id="ARBA00004167"/>
    </source>
</evidence>
<dbReference type="PANTHER" id="PTHR33138">
    <property type="entry name" value="OS01G0690200 PROTEIN"/>
    <property type="match status" value="1"/>
</dbReference>
<comment type="subcellular location">
    <subcellularLocation>
        <location evidence="1">Membrane</location>
        <topology evidence="1">Single-pass membrane protein</topology>
    </subcellularLocation>
</comment>
<evidence type="ECO:0000313" key="13">
    <source>
        <dbReference type="EMBL" id="KAH7549352.1"/>
    </source>
</evidence>
<evidence type="ECO:0000256" key="6">
    <source>
        <dbReference type="ARBA" id="ARBA00023136"/>
    </source>
</evidence>
<protein>
    <recommendedName>
        <fullName evidence="2">non-specific serine/threonine protein kinase</fullName>
        <ecNumber evidence="2">2.7.11.1</ecNumber>
    </recommendedName>
</protein>
<dbReference type="EC" id="2.7.11.1" evidence="2"/>
<dbReference type="Pfam" id="PF13947">
    <property type="entry name" value="GUB_WAK_bind"/>
    <property type="match status" value="1"/>
</dbReference>